<keyword evidence="6" id="KW-0408">Iron</keyword>
<comment type="function">
    <text evidence="10">DNA repair enzyme that has both DNA N-glycosylase activity and AP-lyase activity. The DNA N-glycosylase activity releases various damaged pyrimidines from DNA by cleaving the N-glycosidic bond, leaving an AP (apurinic/apyrimidinic) site. The AP-lyase activity cleaves the phosphodiester bond 3' to the AP site by a beta-elimination, leaving a 3'-terminal unsaturated sugar and a product with a terminal 5'-phosphate.</text>
</comment>
<evidence type="ECO:0000256" key="3">
    <source>
        <dbReference type="ARBA" id="ARBA00022723"/>
    </source>
</evidence>
<accession>A0A1G2RWC5</accession>
<keyword evidence="8 10" id="KW-0234">DNA repair</keyword>
<evidence type="ECO:0000313" key="12">
    <source>
        <dbReference type="EMBL" id="OHA76729.1"/>
    </source>
</evidence>
<name>A0A1G2RWC5_9BACT</name>
<proteinExistence type="inferred from homology"/>
<dbReference type="PANTHER" id="PTHR10359">
    <property type="entry name" value="A/G-SPECIFIC ADENINE GLYCOSYLASE/ENDONUCLEASE III"/>
    <property type="match status" value="1"/>
</dbReference>
<dbReference type="PANTHER" id="PTHR10359:SF18">
    <property type="entry name" value="ENDONUCLEASE III"/>
    <property type="match status" value="1"/>
</dbReference>
<evidence type="ECO:0000256" key="6">
    <source>
        <dbReference type="ARBA" id="ARBA00023004"/>
    </source>
</evidence>
<evidence type="ECO:0000256" key="2">
    <source>
        <dbReference type="ARBA" id="ARBA00022485"/>
    </source>
</evidence>
<evidence type="ECO:0000256" key="9">
    <source>
        <dbReference type="ARBA" id="ARBA00023295"/>
    </source>
</evidence>
<dbReference type="SUPFAM" id="SSF48150">
    <property type="entry name" value="DNA-glycosylase"/>
    <property type="match status" value="1"/>
</dbReference>
<dbReference type="NCBIfam" id="TIGR01083">
    <property type="entry name" value="nth"/>
    <property type="match status" value="1"/>
</dbReference>
<gene>
    <name evidence="10" type="primary">nth</name>
    <name evidence="12" type="ORF">A3J30_01925</name>
</gene>
<dbReference type="HAMAP" id="MF_00942">
    <property type="entry name" value="Nth"/>
    <property type="match status" value="1"/>
</dbReference>
<keyword evidence="12" id="KW-0540">Nuclease</keyword>
<evidence type="ECO:0000256" key="5">
    <source>
        <dbReference type="ARBA" id="ARBA00022801"/>
    </source>
</evidence>
<dbReference type="GO" id="GO:0006285">
    <property type="term" value="P:base-excision repair, AP site formation"/>
    <property type="evidence" value="ECO:0007669"/>
    <property type="project" value="TreeGrafter"/>
</dbReference>
<comment type="caution">
    <text evidence="12">The sequence shown here is derived from an EMBL/GenBank/DDBJ whole genome shotgun (WGS) entry which is preliminary data.</text>
</comment>
<organism evidence="12 13">
    <name type="scientific">Candidatus Wildermuthbacteria bacterium RIFCSPLOWO2_02_FULL_47_9c</name>
    <dbReference type="NCBI Taxonomy" id="1802466"/>
    <lineage>
        <taxon>Bacteria</taxon>
        <taxon>Candidatus Wildermuthiibacteriota</taxon>
    </lineage>
</organism>
<dbReference type="Pfam" id="PF00730">
    <property type="entry name" value="HhH-GPD"/>
    <property type="match status" value="1"/>
</dbReference>
<dbReference type="Gene3D" id="1.10.1670.10">
    <property type="entry name" value="Helix-hairpin-Helix base-excision DNA repair enzymes (C-terminal)"/>
    <property type="match status" value="1"/>
</dbReference>
<comment type="caution">
    <text evidence="10">Lacks conserved residue(s) required for the propagation of feature annotation.</text>
</comment>
<keyword evidence="5 10" id="KW-0378">Hydrolase</keyword>
<dbReference type="InterPro" id="IPR005759">
    <property type="entry name" value="Nth"/>
</dbReference>
<dbReference type="PROSITE" id="PS01155">
    <property type="entry name" value="ENDONUCLEASE_III_2"/>
    <property type="match status" value="1"/>
</dbReference>
<evidence type="ECO:0000256" key="10">
    <source>
        <dbReference type="HAMAP-Rule" id="MF_00942"/>
    </source>
</evidence>
<protein>
    <recommendedName>
        <fullName evidence="10">Endonuclease III</fullName>
        <ecNumber evidence="10">4.2.99.18</ecNumber>
    </recommendedName>
    <alternativeName>
        <fullName evidence="10">DNA-(apurinic or apyrimidinic site) lyase</fullName>
    </alternativeName>
</protein>
<dbReference type="EC" id="4.2.99.18" evidence="10"/>
<evidence type="ECO:0000259" key="11">
    <source>
        <dbReference type="SMART" id="SM00478"/>
    </source>
</evidence>
<evidence type="ECO:0000256" key="8">
    <source>
        <dbReference type="ARBA" id="ARBA00023204"/>
    </source>
</evidence>
<dbReference type="CDD" id="cd00056">
    <property type="entry name" value="ENDO3c"/>
    <property type="match status" value="1"/>
</dbReference>
<evidence type="ECO:0000256" key="7">
    <source>
        <dbReference type="ARBA" id="ARBA00023014"/>
    </source>
</evidence>
<sequence>MISLSERKKRTATIVQKLKKLFPEAAIALRFSNNWELLVAVELSAQCTDKKVNEVTKKLFKKYRTLQDYVRASASQRTIGEFEQDIRQTGFFRAKTKNILAAAKMVQNEYHGKMPRTMAEMLRIPGVARKTANVVLGNAYGVVEGIAVDTHVIRLSQKLGLTLHKDPVKIERDLMQLLPRKEWFPFTYGLIEYGRQYCPARKHGCSTHPSLEGTRDF</sequence>
<dbReference type="EMBL" id="MHUL01000027">
    <property type="protein sequence ID" value="OHA76729.1"/>
    <property type="molecule type" value="Genomic_DNA"/>
</dbReference>
<keyword evidence="2" id="KW-0004">4Fe-4S</keyword>
<dbReference type="FunFam" id="1.10.340.30:FF:000001">
    <property type="entry name" value="Endonuclease III"/>
    <property type="match status" value="1"/>
</dbReference>
<dbReference type="GO" id="GO:0140078">
    <property type="term" value="F:class I DNA-(apurinic or apyrimidinic site) endonuclease activity"/>
    <property type="evidence" value="ECO:0007669"/>
    <property type="project" value="UniProtKB-EC"/>
</dbReference>
<dbReference type="InterPro" id="IPR011257">
    <property type="entry name" value="DNA_glycosylase"/>
</dbReference>
<reference evidence="12 13" key="1">
    <citation type="journal article" date="2016" name="Nat. Commun.">
        <title>Thousands of microbial genomes shed light on interconnected biogeochemical processes in an aquifer system.</title>
        <authorList>
            <person name="Anantharaman K."/>
            <person name="Brown C.T."/>
            <person name="Hug L.A."/>
            <person name="Sharon I."/>
            <person name="Castelle C.J."/>
            <person name="Probst A.J."/>
            <person name="Thomas B.C."/>
            <person name="Singh A."/>
            <person name="Wilkins M.J."/>
            <person name="Karaoz U."/>
            <person name="Brodie E.L."/>
            <person name="Williams K.H."/>
            <person name="Hubbard S.S."/>
            <person name="Banfield J.F."/>
        </authorList>
    </citation>
    <scope>NUCLEOTIDE SEQUENCE [LARGE SCALE GENOMIC DNA]</scope>
</reference>
<dbReference type="PIRSF" id="PIRSF001435">
    <property type="entry name" value="Nth"/>
    <property type="match status" value="1"/>
</dbReference>
<dbReference type="Proteomes" id="UP000178222">
    <property type="component" value="Unassembled WGS sequence"/>
</dbReference>
<comment type="catalytic activity">
    <reaction evidence="10">
        <text>2'-deoxyribonucleotide-(2'-deoxyribose 5'-phosphate)-2'-deoxyribonucleotide-DNA = a 3'-end 2'-deoxyribonucleotide-(2,3-dehydro-2,3-deoxyribose 5'-phosphate)-DNA + a 5'-end 5'-phospho-2'-deoxyribonucleoside-DNA + H(+)</text>
        <dbReference type="Rhea" id="RHEA:66592"/>
        <dbReference type="Rhea" id="RHEA-COMP:13180"/>
        <dbReference type="Rhea" id="RHEA-COMP:16897"/>
        <dbReference type="Rhea" id="RHEA-COMP:17067"/>
        <dbReference type="ChEBI" id="CHEBI:15378"/>
        <dbReference type="ChEBI" id="CHEBI:136412"/>
        <dbReference type="ChEBI" id="CHEBI:157695"/>
        <dbReference type="ChEBI" id="CHEBI:167181"/>
        <dbReference type="EC" id="4.2.99.18"/>
    </reaction>
</comment>
<dbReference type="GO" id="GO:0019104">
    <property type="term" value="F:DNA N-glycosylase activity"/>
    <property type="evidence" value="ECO:0007669"/>
    <property type="project" value="UniProtKB-UniRule"/>
</dbReference>
<evidence type="ECO:0000313" key="13">
    <source>
        <dbReference type="Proteomes" id="UP000178222"/>
    </source>
</evidence>
<dbReference type="AlphaFoldDB" id="A0A1G2RWC5"/>
<dbReference type="GO" id="GO:0003677">
    <property type="term" value="F:DNA binding"/>
    <property type="evidence" value="ECO:0007669"/>
    <property type="project" value="UniProtKB-UniRule"/>
</dbReference>
<keyword evidence="10" id="KW-0456">Lyase</keyword>
<keyword evidence="7" id="KW-0411">Iron-sulfur</keyword>
<keyword evidence="9 10" id="KW-0326">Glycosidase</keyword>
<dbReference type="InterPro" id="IPR003265">
    <property type="entry name" value="HhH-GPD_domain"/>
</dbReference>
<keyword evidence="10" id="KW-0238">DNA-binding</keyword>
<dbReference type="SMART" id="SM00478">
    <property type="entry name" value="ENDO3c"/>
    <property type="match status" value="1"/>
</dbReference>
<evidence type="ECO:0000256" key="4">
    <source>
        <dbReference type="ARBA" id="ARBA00022763"/>
    </source>
</evidence>
<dbReference type="GO" id="GO:0051539">
    <property type="term" value="F:4 iron, 4 sulfur cluster binding"/>
    <property type="evidence" value="ECO:0007669"/>
    <property type="project" value="UniProtKB-KW"/>
</dbReference>
<comment type="cofactor">
    <cofactor evidence="10">
        <name>[4Fe-4S] cluster</name>
        <dbReference type="ChEBI" id="CHEBI:49883"/>
    </cofactor>
    <text evidence="10">Binds 1 [4Fe-4S] cluster.</text>
</comment>
<dbReference type="GO" id="GO:0046872">
    <property type="term" value="F:metal ion binding"/>
    <property type="evidence" value="ECO:0007669"/>
    <property type="project" value="UniProtKB-KW"/>
</dbReference>
<keyword evidence="3" id="KW-0479">Metal-binding</keyword>
<keyword evidence="12" id="KW-0255">Endonuclease</keyword>
<feature type="domain" description="HhH-GPD" evidence="11">
    <location>
        <begin position="43"/>
        <end position="196"/>
    </location>
</feature>
<dbReference type="InterPro" id="IPR023170">
    <property type="entry name" value="HhH_base_excis_C"/>
</dbReference>
<evidence type="ECO:0000256" key="1">
    <source>
        <dbReference type="ARBA" id="ARBA00008343"/>
    </source>
</evidence>
<dbReference type="Gene3D" id="1.10.340.30">
    <property type="entry name" value="Hypothetical protein, domain 2"/>
    <property type="match status" value="1"/>
</dbReference>
<keyword evidence="4 10" id="KW-0227">DNA damage</keyword>
<dbReference type="InterPro" id="IPR004036">
    <property type="entry name" value="Endonuclease-III-like_CS2"/>
</dbReference>
<comment type="similarity">
    <text evidence="1 10">Belongs to the Nth/MutY family.</text>
</comment>